<dbReference type="Proteomes" id="UP000694891">
    <property type="component" value="Unplaced"/>
</dbReference>
<evidence type="ECO:0000313" key="3">
    <source>
        <dbReference type="Proteomes" id="UP000694891"/>
    </source>
</evidence>
<evidence type="ECO:0000313" key="4">
    <source>
        <dbReference type="RefSeq" id="XP_008273705.1"/>
    </source>
</evidence>
<feature type="region of interest" description="Disordered" evidence="1">
    <location>
        <begin position="1"/>
        <end position="80"/>
    </location>
</feature>
<accession>A0A9Y4MVK4</accession>
<proteinExistence type="predicted"/>
<dbReference type="GeneID" id="103352819"/>
<keyword evidence="2" id="KW-0472">Membrane</keyword>
<organism evidence="3 4">
    <name type="scientific">Stegastes partitus</name>
    <name type="common">bicolor damselfish</name>
    <dbReference type="NCBI Taxonomy" id="144197"/>
    <lineage>
        <taxon>Eukaryota</taxon>
        <taxon>Metazoa</taxon>
        <taxon>Chordata</taxon>
        <taxon>Craniata</taxon>
        <taxon>Vertebrata</taxon>
        <taxon>Euteleostomi</taxon>
        <taxon>Actinopterygii</taxon>
        <taxon>Neopterygii</taxon>
        <taxon>Teleostei</taxon>
        <taxon>Neoteleostei</taxon>
        <taxon>Acanthomorphata</taxon>
        <taxon>Ovalentaria</taxon>
        <taxon>Pomacentridae</taxon>
        <taxon>Stegastes</taxon>
    </lineage>
</organism>
<reference evidence="4" key="1">
    <citation type="submission" date="2025-08" db="UniProtKB">
        <authorList>
            <consortium name="RefSeq"/>
        </authorList>
    </citation>
    <scope>IDENTIFICATION</scope>
</reference>
<gene>
    <name evidence="4" type="primary">LOC103352819</name>
</gene>
<keyword evidence="2" id="KW-1133">Transmembrane helix</keyword>
<sequence>MVQPADPENCIHLGDTSDEDSDLSLQPDALNPDATSINEDAELPPIASDDCKDHQDEESSEEETDAENSGDSNKKKKKKNRFKRVWSWMKMTFLCCVFVDMME</sequence>
<keyword evidence="3" id="KW-1185">Reference proteome</keyword>
<dbReference type="RefSeq" id="XP_008273705.1">
    <property type="nucleotide sequence ID" value="XM_008275483.1"/>
</dbReference>
<keyword evidence="2" id="KW-0812">Transmembrane</keyword>
<dbReference type="AlphaFoldDB" id="A0A9Y4MVK4"/>
<feature type="transmembrane region" description="Helical" evidence="2">
    <location>
        <begin position="85"/>
        <end position="102"/>
    </location>
</feature>
<evidence type="ECO:0000256" key="2">
    <source>
        <dbReference type="SAM" id="Phobius"/>
    </source>
</evidence>
<feature type="compositionally biased region" description="Acidic residues" evidence="1">
    <location>
        <begin position="58"/>
        <end position="68"/>
    </location>
</feature>
<evidence type="ECO:0000256" key="1">
    <source>
        <dbReference type="SAM" id="MobiDB-lite"/>
    </source>
</evidence>
<protein>
    <submittedName>
        <fullName evidence="4">RNA polymerase-associated protein LEO1-like</fullName>
    </submittedName>
</protein>
<name>A0A9Y4MVK4_9TELE</name>